<evidence type="ECO:0000313" key="3">
    <source>
        <dbReference type="Proteomes" id="UP000008043"/>
    </source>
</evidence>
<reference evidence="2 3" key="1">
    <citation type="journal article" date="2012" name="J. Bacteriol.">
        <title>Genome sequence of the bacterium Streptomyces davawensis JCM 4913 and heterologous production of the unique antibiotic roseoflavin.</title>
        <authorList>
            <person name="Jankowitsch F."/>
            <person name="Schwarz J."/>
            <person name="Ruckert C."/>
            <person name="Gust B."/>
            <person name="Szczepanowski R."/>
            <person name="Blom J."/>
            <person name="Pelzer S."/>
            <person name="Kalinowski J."/>
            <person name="Mack M."/>
        </authorList>
    </citation>
    <scope>NUCLEOTIDE SEQUENCE [LARGE SCALE GENOMIC DNA]</scope>
    <source>
        <strain evidence="3">DSM 101723 / JCM 4913 / KCC S-0913 / 768</strain>
    </source>
</reference>
<proteinExistence type="predicted"/>
<dbReference type="Proteomes" id="UP000008043">
    <property type="component" value="Chromosome"/>
</dbReference>
<keyword evidence="3" id="KW-1185">Reference proteome</keyword>
<sequence length="118" mass="14012">MVSDDLWERIEPLLPKKERRFRYPGRKPVPDRQVLCGILFVLYTGTQWEHLPRELGFGSGMTCWRRLRNWSEAGVWQRLHEVLLDEVNAAARLDWSRCVVDSSHVRALKEGSRRARRR</sequence>
<gene>
    <name evidence="2" type="ORF">BN159_0623</name>
</gene>
<dbReference type="PATRIC" id="fig|1214101.3.peg.631"/>
<dbReference type="EMBL" id="HE971709">
    <property type="protein sequence ID" value="CCK25002.1"/>
    <property type="molecule type" value="Genomic_DNA"/>
</dbReference>
<dbReference type="PANTHER" id="PTHR46637">
    <property type="entry name" value="TIS1421-TRANSPOSASE PROTEIN A"/>
    <property type="match status" value="1"/>
</dbReference>
<accession>K4QVN7</accession>
<dbReference type="HOGENOM" id="CLU_055261_4_2_11"/>
<evidence type="ECO:0000259" key="1">
    <source>
        <dbReference type="Pfam" id="PF13340"/>
    </source>
</evidence>
<dbReference type="RefSeq" id="WP_015655402.1">
    <property type="nucleotide sequence ID" value="NC_020504.1"/>
</dbReference>
<dbReference type="Pfam" id="PF13340">
    <property type="entry name" value="DUF4096"/>
    <property type="match status" value="1"/>
</dbReference>
<dbReference type="eggNOG" id="COG3293">
    <property type="taxonomic scope" value="Bacteria"/>
</dbReference>
<name>K4QVN7_STRDJ</name>
<dbReference type="AlphaFoldDB" id="K4QVN7"/>
<protein>
    <recommendedName>
        <fullName evidence="1">Insertion element IS402-like domain-containing protein</fullName>
    </recommendedName>
</protein>
<feature type="domain" description="Insertion element IS402-like" evidence="1">
    <location>
        <begin position="2"/>
        <end position="80"/>
    </location>
</feature>
<organism evidence="2 3">
    <name type="scientific">Streptomyces davaonensis (strain DSM 101723 / JCM 4913 / KCC S-0913 / 768)</name>
    <dbReference type="NCBI Taxonomy" id="1214101"/>
    <lineage>
        <taxon>Bacteria</taxon>
        <taxon>Bacillati</taxon>
        <taxon>Actinomycetota</taxon>
        <taxon>Actinomycetes</taxon>
        <taxon>Kitasatosporales</taxon>
        <taxon>Streptomycetaceae</taxon>
        <taxon>Streptomyces</taxon>
    </lineage>
</organism>
<dbReference type="InterPro" id="IPR025161">
    <property type="entry name" value="IS402-like_dom"/>
</dbReference>
<dbReference type="KEGG" id="sdv:BN159_0623"/>
<dbReference type="InterPro" id="IPR052909">
    <property type="entry name" value="Transposase_6_like"/>
</dbReference>
<dbReference type="PANTHER" id="PTHR46637:SF1">
    <property type="entry name" value="BLL5188 PROTEIN"/>
    <property type="match status" value="1"/>
</dbReference>
<evidence type="ECO:0000313" key="2">
    <source>
        <dbReference type="EMBL" id="CCK25002.1"/>
    </source>
</evidence>
<dbReference type="STRING" id="1214101.BN159_0623"/>
<dbReference type="NCBIfam" id="NF033580">
    <property type="entry name" value="transpos_IS5_3"/>
    <property type="match status" value="1"/>
</dbReference>